<dbReference type="EMBL" id="JBHSFK010000040">
    <property type="protein sequence ID" value="MFC4506106.1"/>
    <property type="molecule type" value="Genomic_DNA"/>
</dbReference>
<evidence type="ECO:0000256" key="1">
    <source>
        <dbReference type="SAM" id="MobiDB-lite"/>
    </source>
</evidence>
<keyword evidence="3" id="KW-1185">Reference proteome</keyword>
<proteinExistence type="predicted"/>
<accession>A0ABV9B6J4</accession>
<evidence type="ECO:0000313" key="2">
    <source>
        <dbReference type="EMBL" id="MFC4506106.1"/>
    </source>
</evidence>
<name>A0ABV9B6J4_9ACTN</name>
<dbReference type="InterPro" id="IPR045775">
    <property type="entry name" value="DUF6207"/>
</dbReference>
<sequence>MPAIDELLAQSLLLQEPHVPSDVIPYEDTAYPALAPDGAPLWVAHGRDVADDGAARSLYALCEAALVHCTADQLADFITDQLPQPRAAWILGCVLQLAEAEAGARFWWQYAAGAGDAAASYSLYLQHLAHGDPYAASFWQAQACSDLREGLTRTYPAENDDAPAYTLITADTSIPTVLRVLSRLTQAAPREHTETATAVIDFVAAAVAIGYDRHPGIEIPLPGPDFAEHLGIILAATAASWSTGEDTLSAESLPNRPPLQATAEPGPPEEHSPEPDRLLVEVTSSDGEPVSAFFKAAVAVCWEAATADRAESRADEAGTRLRYYLDRRRITDCRHRAFRPRAAQPSR</sequence>
<feature type="region of interest" description="Disordered" evidence="1">
    <location>
        <begin position="245"/>
        <end position="275"/>
    </location>
</feature>
<gene>
    <name evidence="2" type="ORF">ACFPIH_42820</name>
</gene>
<organism evidence="2 3">
    <name type="scientific">Streptomyces vulcanius</name>
    <dbReference type="NCBI Taxonomy" id="1441876"/>
    <lineage>
        <taxon>Bacteria</taxon>
        <taxon>Bacillati</taxon>
        <taxon>Actinomycetota</taxon>
        <taxon>Actinomycetes</taxon>
        <taxon>Kitasatosporales</taxon>
        <taxon>Streptomycetaceae</taxon>
        <taxon>Streptomyces</taxon>
    </lineage>
</organism>
<protein>
    <submittedName>
        <fullName evidence="2">DUF6207 family protein</fullName>
    </submittedName>
</protein>
<dbReference type="RefSeq" id="WP_381183722.1">
    <property type="nucleotide sequence ID" value="NZ_JBHSFK010000040.1"/>
</dbReference>
<dbReference type="Proteomes" id="UP001595839">
    <property type="component" value="Unassembled WGS sequence"/>
</dbReference>
<dbReference type="Pfam" id="PF19711">
    <property type="entry name" value="DUF6207"/>
    <property type="match status" value="1"/>
</dbReference>
<reference evidence="3" key="1">
    <citation type="journal article" date="2019" name="Int. J. Syst. Evol. Microbiol.">
        <title>The Global Catalogue of Microorganisms (GCM) 10K type strain sequencing project: providing services to taxonomists for standard genome sequencing and annotation.</title>
        <authorList>
            <consortium name="The Broad Institute Genomics Platform"/>
            <consortium name="The Broad Institute Genome Sequencing Center for Infectious Disease"/>
            <person name="Wu L."/>
            <person name="Ma J."/>
        </authorList>
    </citation>
    <scope>NUCLEOTIDE SEQUENCE [LARGE SCALE GENOMIC DNA]</scope>
    <source>
        <strain evidence="3">CGMCC 4.7177</strain>
    </source>
</reference>
<evidence type="ECO:0000313" key="3">
    <source>
        <dbReference type="Proteomes" id="UP001595839"/>
    </source>
</evidence>
<comment type="caution">
    <text evidence="2">The sequence shown here is derived from an EMBL/GenBank/DDBJ whole genome shotgun (WGS) entry which is preliminary data.</text>
</comment>